<feature type="domain" description="VWFA" evidence="2">
    <location>
        <begin position="213"/>
        <end position="372"/>
    </location>
</feature>
<proteinExistence type="predicted"/>
<dbReference type="Proteomes" id="UP000244223">
    <property type="component" value="Unassembled WGS sequence"/>
</dbReference>
<dbReference type="PANTHER" id="PTHR30634:SF16">
    <property type="entry name" value="OUTER-MEMBRANE LIPOPROTEIN LOLB"/>
    <property type="match status" value="1"/>
</dbReference>
<sequence>MSQEQQRRWRLLLGNMPQLTPELNARDLGMDAALAALYNQGDEGEDQGFASSQKSKQRQAGLGGSAPKVSRWLGDIRQYFPSSVVRVLQKDAYQRLNLEQMLLEPEMLQAVEPDVHLVSTLISLNHLMPAKTKETARLVVRKVVDELERRLAGKMQQAVTGSLNRANRTRRPKRAQDIDWARTIRANLQHYLPEHNTIIPQNLVGYGRHRQSVKDIILCIDQSGSMASSVVYASLFGAVLASIKAVSTQLVVFDTAVVDLTPMLDDPVDVLFGTQLGGGTDINKALAYCQGLIRRPEDTILVLISDLYEGGNNTELLKRTASLIGSGVQMISLLALADDGAPCFDARNAAQFTALGSPTFACTPDLFPDLMAAALNKQDVGVWAAQNGIVKH</sequence>
<dbReference type="Pfam" id="PF05762">
    <property type="entry name" value="VWA_CoxE"/>
    <property type="match status" value="1"/>
</dbReference>
<protein>
    <submittedName>
        <fullName evidence="3">VWA domain containing CoxE-like protein</fullName>
    </submittedName>
</protein>
<dbReference type="Gene3D" id="3.40.50.410">
    <property type="entry name" value="von Willebrand factor, type A domain"/>
    <property type="match status" value="1"/>
</dbReference>
<reference evidence="3 4" key="1">
    <citation type="submission" date="2018-04" db="EMBL/GenBank/DDBJ databases">
        <title>Genomic Encyclopedia of Archaeal and Bacterial Type Strains, Phase II (KMG-II): from individual species to whole genera.</title>
        <authorList>
            <person name="Goeker M."/>
        </authorList>
    </citation>
    <scope>NUCLEOTIDE SEQUENCE [LARGE SCALE GENOMIC DNA]</scope>
    <source>
        <strain evidence="3 4">DSM 5822</strain>
    </source>
</reference>
<dbReference type="SUPFAM" id="SSF53300">
    <property type="entry name" value="vWA-like"/>
    <property type="match status" value="1"/>
</dbReference>
<evidence type="ECO:0000259" key="2">
    <source>
        <dbReference type="SMART" id="SM00327"/>
    </source>
</evidence>
<organism evidence="3 4">
    <name type="scientific">Agitococcus lubricus</name>
    <dbReference type="NCBI Taxonomy" id="1077255"/>
    <lineage>
        <taxon>Bacteria</taxon>
        <taxon>Pseudomonadati</taxon>
        <taxon>Pseudomonadota</taxon>
        <taxon>Gammaproteobacteria</taxon>
        <taxon>Moraxellales</taxon>
        <taxon>Moraxellaceae</taxon>
        <taxon>Agitococcus</taxon>
    </lineage>
</organism>
<dbReference type="AlphaFoldDB" id="A0A2T5J3W8"/>
<dbReference type="CDD" id="cd01462">
    <property type="entry name" value="VWA_YIEM_type"/>
    <property type="match status" value="1"/>
</dbReference>
<dbReference type="InterPro" id="IPR050458">
    <property type="entry name" value="LolB"/>
</dbReference>
<gene>
    <name evidence="3" type="ORF">C8N29_101365</name>
</gene>
<feature type="region of interest" description="Disordered" evidence="1">
    <location>
        <begin position="44"/>
        <end position="66"/>
    </location>
</feature>
<dbReference type="EMBL" id="QAON01000001">
    <property type="protein sequence ID" value="PTQ91292.1"/>
    <property type="molecule type" value="Genomic_DNA"/>
</dbReference>
<dbReference type="PANTHER" id="PTHR30634">
    <property type="entry name" value="OUTER MEMBRANE LOLAB LIPOPROTEIN INSERTION APPARATUS"/>
    <property type="match status" value="1"/>
</dbReference>
<keyword evidence="4" id="KW-1185">Reference proteome</keyword>
<dbReference type="InterPro" id="IPR002035">
    <property type="entry name" value="VWF_A"/>
</dbReference>
<dbReference type="SMART" id="SM00327">
    <property type="entry name" value="VWA"/>
    <property type="match status" value="1"/>
</dbReference>
<evidence type="ECO:0000313" key="3">
    <source>
        <dbReference type="EMBL" id="PTQ91292.1"/>
    </source>
</evidence>
<name>A0A2T5J3W8_9GAMM</name>
<dbReference type="InterPro" id="IPR036465">
    <property type="entry name" value="vWFA_dom_sf"/>
</dbReference>
<evidence type="ECO:0000313" key="4">
    <source>
        <dbReference type="Proteomes" id="UP000244223"/>
    </source>
</evidence>
<accession>A0A2T5J3W8</accession>
<comment type="caution">
    <text evidence="3">The sequence shown here is derived from an EMBL/GenBank/DDBJ whole genome shotgun (WGS) entry which is preliminary data.</text>
</comment>
<dbReference type="InterPro" id="IPR008912">
    <property type="entry name" value="Uncharacterised_CoxE"/>
</dbReference>
<dbReference type="OrthoDB" id="9789979at2"/>
<evidence type="ECO:0000256" key="1">
    <source>
        <dbReference type="SAM" id="MobiDB-lite"/>
    </source>
</evidence>
<dbReference type="RefSeq" id="WP_107864306.1">
    <property type="nucleotide sequence ID" value="NZ_QAON01000001.1"/>
</dbReference>